<proteinExistence type="inferred from homology"/>
<keyword evidence="6" id="KW-0547">Nucleotide-binding</keyword>
<dbReference type="PANTHER" id="PTHR43166">
    <property type="entry name" value="AMINO ACID IMPORT ATP-BINDING PROTEIN"/>
    <property type="match status" value="1"/>
</dbReference>
<evidence type="ECO:0000259" key="11">
    <source>
        <dbReference type="PROSITE" id="PS50893"/>
    </source>
</evidence>
<dbReference type="AlphaFoldDB" id="A0A1G7HH95"/>
<dbReference type="InterPro" id="IPR003439">
    <property type="entry name" value="ABC_transporter-like_ATP-bd"/>
</dbReference>
<dbReference type="InterPro" id="IPR027417">
    <property type="entry name" value="P-loop_NTPase"/>
</dbReference>
<keyword evidence="7 12" id="KW-0067">ATP-binding</keyword>
<evidence type="ECO:0000256" key="5">
    <source>
        <dbReference type="ARBA" id="ARBA00022475"/>
    </source>
</evidence>
<dbReference type="InterPro" id="IPR017871">
    <property type="entry name" value="ABC_transporter-like_CS"/>
</dbReference>
<evidence type="ECO:0000313" key="13">
    <source>
        <dbReference type="Proteomes" id="UP000182427"/>
    </source>
</evidence>
<dbReference type="InterPro" id="IPR018449">
    <property type="entry name" value="NIL_domain"/>
</dbReference>
<dbReference type="Pfam" id="PF09383">
    <property type="entry name" value="NIL"/>
    <property type="match status" value="1"/>
</dbReference>
<dbReference type="GO" id="GO:0005886">
    <property type="term" value="C:plasma membrane"/>
    <property type="evidence" value="ECO:0007669"/>
    <property type="project" value="UniProtKB-ARBA"/>
</dbReference>
<organism evidence="12 13">
    <name type="scientific">Terriglobus roseus</name>
    <dbReference type="NCBI Taxonomy" id="392734"/>
    <lineage>
        <taxon>Bacteria</taxon>
        <taxon>Pseudomonadati</taxon>
        <taxon>Acidobacteriota</taxon>
        <taxon>Terriglobia</taxon>
        <taxon>Terriglobales</taxon>
        <taxon>Acidobacteriaceae</taxon>
        <taxon>Terriglobus</taxon>
    </lineage>
</organism>
<gene>
    <name evidence="12" type="ORF">SAMN05444167_1071</name>
</gene>
<evidence type="ECO:0000256" key="1">
    <source>
        <dbReference type="ARBA" id="ARBA00002579"/>
    </source>
</evidence>
<feature type="domain" description="ABC transporter" evidence="11">
    <location>
        <begin position="4"/>
        <end position="243"/>
    </location>
</feature>
<evidence type="ECO:0000256" key="7">
    <source>
        <dbReference type="ARBA" id="ARBA00022840"/>
    </source>
</evidence>
<evidence type="ECO:0000256" key="8">
    <source>
        <dbReference type="ARBA" id="ARBA00022967"/>
    </source>
</evidence>
<dbReference type="Gene3D" id="3.40.50.300">
    <property type="entry name" value="P-loop containing nucleotide triphosphate hydrolases"/>
    <property type="match status" value="1"/>
</dbReference>
<dbReference type="GO" id="GO:0005524">
    <property type="term" value="F:ATP binding"/>
    <property type="evidence" value="ECO:0007669"/>
    <property type="project" value="UniProtKB-KW"/>
</dbReference>
<dbReference type="SUPFAM" id="SSF55021">
    <property type="entry name" value="ACT-like"/>
    <property type="match status" value="1"/>
</dbReference>
<keyword evidence="10" id="KW-0472">Membrane</keyword>
<evidence type="ECO:0000313" key="12">
    <source>
        <dbReference type="EMBL" id="SDE99731.1"/>
    </source>
</evidence>
<dbReference type="SUPFAM" id="SSF52540">
    <property type="entry name" value="P-loop containing nucleoside triphosphate hydrolases"/>
    <property type="match status" value="1"/>
</dbReference>
<evidence type="ECO:0000256" key="6">
    <source>
        <dbReference type="ARBA" id="ARBA00022741"/>
    </source>
</evidence>
<evidence type="ECO:0000256" key="4">
    <source>
        <dbReference type="ARBA" id="ARBA00022448"/>
    </source>
</evidence>
<comment type="function">
    <text evidence="1">Part of the ABC transporter FtsEX involved in cellular division. Important for assembly or stability of the septal ring.</text>
</comment>
<dbReference type="GO" id="GO:0016887">
    <property type="term" value="F:ATP hydrolysis activity"/>
    <property type="evidence" value="ECO:0007669"/>
    <property type="project" value="InterPro"/>
</dbReference>
<dbReference type="GO" id="GO:0006865">
    <property type="term" value="P:amino acid transport"/>
    <property type="evidence" value="ECO:0007669"/>
    <property type="project" value="UniProtKB-KW"/>
</dbReference>
<dbReference type="PROSITE" id="PS00211">
    <property type="entry name" value="ABC_TRANSPORTER_1"/>
    <property type="match status" value="1"/>
</dbReference>
<dbReference type="SMART" id="SM00382">
    <property type="entry name" value="AAA"/>
    <property type="match status" value="1"/>
</dbReference>
<evidence type="ECO:0000256" key="10">
    <source>
        <dbReference type="ARBA" id="ARBA00023136"/>
    </source>
</evidence>
<dbReference type="Pfam" id="PF00005">
    <property type="entry name" value="ABC_tran"/>
    <property type="match status" value="1"/>
</dbReference>
<dbReference type="InterPro" id="IPR003593">
    <property type="entry name" value="AAA+_ATPase"/>
</dbReference>
<sequence>MPAISLEGVRKSYSLAQVEFRALDDVSLSVEAGTIQGIIGFSGSGKTTLLRCISRLERVDAGRVVVDGADLAHLDGAALRIARRRLGIVFQQYHLLRSRTVAENVALPLELAGIGRTAIAARVGELLEWFGLNGKRDAYLSQLSGGQRQRVAIARALATKPAVLLSDEPTSALDAETTASVLETLQRVRDEMGITIILVTHELNAVRAICDKVAVLDHGRIVEQVSVPDLFLRPSSDAARRLLGLPNSPDYVRMLIGESKLPADSILLSLQLAGASAELPLLTQAARYFGIDLHVVHGEVGRLRDVPYGNLIVVARGEAGPIARAVKFLRENGAAVNPLDSHDGGNRA</sequence>
<dbReference type="Gene3D" id="3.30.70.260">
    <property type="match status" value="1"/>
</dbReference>
<dbReference type="OrthoDB" id="9802264at2"/>
<dbReference type="EMBL" id="LT629690">
    <property type="protein sequence ID" value="SDE99731.1"/>
    <property type="molecule type" value="Genomic_DNA"/>
</dbReference>
<evidence type="ECO:0000256" key="3">
    <source>
        <dbReference type="ARBA" id="ARBA00020019"/>
    </source>
</evidence>
<accession>A0A1G7HH95</accession>
<dbReference type="InterPro" id="IPR050086">
    <property type="entry name" value="MetN_ABC_transporter-like"/>
</dbReference>
<dbReference type="FunFam" id="3.40.50.300:FF:000056">
    <property type="entry name" value="Cell division ATP-binding protein FtsE"/>
    <property type="match status" value="1"/>
</dbReference>
<dbReference type="Proteomes" id="UP000182427">
    <property type="component" value="Chromosome I"/>
</dbReference>
<dbReference type="InterPro" id="IPR045865">
    <property type="entry name" value="ACT-like_dom_sf"/>
</dbReference>
<keyword evidence="4" id="KW-0813">Transport</keyword>
<dbReference type="PROSITE" id="PS50893">
    <property type="entry name" value="ABC_TRANSPORTER_2"/>
    <property type="match status" value="1"/>
</dbReference>
<dbReference type="SMART" id="SM00930">
    <property type="entry name" value="NIL"/>
    <property type="match status" value="1"/>
</dbReference>
<name>A0A1G7HH95_9BACT</name>
<keyword evidence="13" id="KW-1185">Reference proteome</keyword>
<keyword evidence="8" id="KW-1278">Translocase</keyword>
<keyword evidence="5" id="KW-1003">Cell membrane</keyword>
<dbReference type="PANTHER" id="PTHR43166:SF30">
    <property type="entry name" value="METHIONINE IMPORT ATP-BINDING PROTEIN METN"/>
    <property type="match status" value="1"/>
</dbReference>
<keyword evidence="9" id="KW-0029">Amino-acid transport</keyword>
<protein>
    <recommendedName>
        <fullName evidence="3">Cell division ATP-binding protein FtsE</fullName>
    </recommendedName>
</protein>
<reference evidence="12 13" key="1">
    <citation type="submission" date="2016-10" db="EMBL/GenBank/DDBJ databases">
        <authorList>
            <person name="de Groot N.N."/>
        </authorList>
    </citation>
    <scope>NUCLEOTIDE SEQUENCE [LARGE SCALE GENOMIC DNA]</scope>
    <source>
        <strain evidence="12 13">GAS232</strain>
    </source>
</reference>
<evidence type="ECO:0000256" key="2">
    <source>
        <dbReference type="ARBA" id="ARBA00005417"/>
    </source>
</evidence>
<comment type="similarity">
    <text evidence="2">Belongs to the ABC transporter superfamily.</text>
</comment>
<evidence type="ECO:0000256" key="9">
    <source>
        <dbReference type="ARBA" id="ARBA00022970"/>
    </source>
</evidence>